<evidence type="ECO:0000256" key="1">
    <source>
        <dbReference type="ARBA" id="ARBA00022857"/>
    </source>
</evidence>
<dbReference type="SUPFAM" id="SSF50129">
    <property type="entry name" value="GroES-like"/>
    <property type="match status" value="1"/>
</dbReference>
<dbReference type="Proteomes" id="UP000051085">
    <property type="component" value="Unassembled WGS sequence"/>
</dbReference>
<reference evidence="4 5" key="1">
    <citation type="journal article" date="2015" name="Genome Announc.">
        <title>Expanding the biotechnology potential of lactobacilli through comparative genomics of 213 strains and associated genera.</title>
        <authorList>
            <person name="Sun Z."/>
            <person name="Harris H.M."/>
            <person name="McCann A."/>
            <person name="Guo C."/>
            <person name="Argimon S."/>
            <person name="Zhang W."/>
            <person name="Yang X."/>
            <person name="Jeffery I.B."/>
            <person name="Cooney J.C."/>
            <person name="Kagawa T.F."/>
            <person name="Liu W."/>
            <person name="Song Y."/>
            <person name="Salvetti E."/>
            <person name="Wrobel A."/>
            <person name="Rasinkangas P."/>
            <person name="Parkhill J."/>
            <person name="Rea M.C."/>
            <person name="O'Sullivan O."/>
            <person name="Ritari J."/>
            <person name="Douillard F.P."/>
            <person name="Paul Ross R."/>
            <person name="Yang R."/>
            <person name="Briner A.E."/>
            <person name="Felis G.E."/>
            <person name="de Vos W.M."/>
            <person name="Barrangou R."/>
            <person name="Klaenhammer T.R."/>
            <person name="Caufield P.W."/>
            <person name="Cui Y."/>
            <person name="Zhang H."/>
            <person name="O'Toole P.W."/>
        </authorList>
    </citation>
    <scope>NUCLEOTIDE SEQUENCE [LARGE SCALE GENOMIC DNA]</scope>
    <source>
        <strain evidence="4 5">DSM 8475</strain>
    </source>
</reference>
<feature type="domain" description="Enoyl reductase (ER)" evidence="3">
    <location>
        <begin position="1"/>
        <end position="218"/>
    </location>
</feature>
<evidence type="ECO:0000259" key="3">
    <source>
        <dbReference type="SMART" id="SM00829"/>
    </source>
</evidence>
<dbReference type="Pfam" id="PF08240">
    <property type="entry name" value="ADH_N"/>
    <property type="match status" value="1"/>
</dbReference>
<dbReference type="PANTHER" id="PTHR48106">
    <property type="entry name" value="QUINONE OXIDOREDUCTASE PIG3-RELATED"/>
    <property type="match status" value="1"/>
</dbReference>
<proteinExistence type="predicted"/>
<evidence type="ECO:0000313" key="5">
    <source>
        <dbReference type="Proteomes" id="UP000051085"/>
    </source>
</evidence>
<evidence type="ECO:0000256" key="2">
    <source>
        <dbReference type="ARBA" id="ARBA00023002"/>
    </source>
</evidence>
<dbReference type="AlphaFoldDB" id="A0A922PW18"/>
<dbReference type="EMBL" id="AZGO01000011">
    <property type="protein sequence ID" value="KRM37791.1"/>
    <property type="molecule type" value="Genomic_DNA"/>
</dbReference>
<dbReference type="GO" id="GO:0016651">
    <property type="term" value="F:oxidoreductase activity, acting on NAD(P)H"/>
    <property type="evidence" value="ECO:0007669"/>
    <property type="project" value="TreeGrafter"/>
</dbReference>
<dbReference type="InterPro" id="IPR013149">
    <property type="entry name" value="ADH-like_C"/>
</dbReference>
<protein>
    <submittedName>
        <fullName evidence="4">Alcohol dehydrogenase</fullName>
    </submittedName>
</protein>
<dbReference type="Gene3D" id="3.40.50.720">
    <property type="entry name" value="NAD(P)-binding Rossmann-like Domain"/>
    <property type="match status" value="1"/>
</dbReference>
<dbReference type="SMART" id="SM00829">
    <property type="entry name" value="PKS_ER"/>
    <property type="match status" value="1"/>
</dbReference>
<dbReference type="InterPro" id="IPR020843">
    <property type="entry name" value="ER"/>
</dbReference>
<keyword evidence="2" id="KW-0560">Oxidoreductase</keyword>
<organism evidence="4 5">
    <name type="scientific">Limosilactobacillus pontis DSM 8475</name>
    <dbReference type="NCBI Taxonomy" id="1423794"/>
    <lineage>
        <taxon>Bacteria</taxon>
        <taxon>Bacillati</taxon>
        <taxon>Bacillota</taxon>
        <taxon>Bacilli</taxon>
        <taxon>Lactobacillales</taxon>
        <taxon>Lactobacillaceae</taxon>
        <taxon>Limosilactobacillus</taxon>
    </lineage>
</organism>
<dbReference type="Gene3D" id="3.90.180.10">
    <property type="entry name" value="Medium-chain alcohol dehydrogenases, catalytic domain"/>
    <property type="match status" value="1"/>
</dbReference>
<accession>A0A922PW18</accession>
<evidence type="ECO:0000313" key="4">
    <source>
        <dbReference type="EMBL" id="KRM37791.1"/>
    </source>
</evidence>
<dbReference type="InterPro" id="IPR036291">
    <property type="entry name" value="NAD(P)-bd_dom_sf"/>
</dbReference>
<dbReference type="InterPro" id="IPR013154">
    <property type="entry name" value="ADH-like_N"/>
</dbReference>
<dbReference type="Pfam" id="PF00107">
    <property type="entry name" value="ADH_zinc_N"/>
    <property type="match status" value="1"/>
</dbReference>
<sequence length="221" mass="23435">MQIAEVAKPIPTADQVLIRVHAVGLNPVDYKVVEGGVPAWTYPHTLGLDVTGEVVAVGAAVTDWQVGDRVSGHGDLTQNGCFAEFVAVPTYQLARIPDNVSYETAASLLCGALTAYTAVERKPNLTNVRTVLVHAGAGGVGSIAIQLAKLHGLKVFTTVSTGKVKYVRQLYPDAIIDYRQEDVDTRLAQLTDGLGVDLIIDTVGKAGPNETCAAWPTMGPW</sequence>
<dbReference type="GO" id="GO:0070402">
    <property type="term" value="F:NADPH binding"/>
    <property type="evidence" value="ECO:0007669"/>
    <property type="project" value="TreeGrafter"/>
</dbReference>
<dbReference type="SUPFAM" id="SSF51735">
    <property type="entry name" value="NAD(P)-binding Rossmann-fold domains"/>
    <property type="match status" value="1"/>
</dbReference>
<keyword evidence="1" id="KW-0521">NADP</keyword>
<name>A0A922PW18_9LACO</name>
<comment type="caution">
    <text evidence="4">The sequence shown here is derived from an EMBL/GenBank/DDBJ whole genome shotgun (WGS) entry which is preliminary data.</text>
</comment>
<dbReference type="PANTHER" id="PTHR48106:SF18">
    <property type="entry name" value="QUINONE OXIDOREDUCTASE PIG3"/>
    <property type="match status" value="1"/>
</dbReference>
<dbReference type="InterPro" id="IPR011032">
    <property type="entry name" value="GroES-like_sf"/>
</dbReference>
<gene>
    <name evidence="4" type="ORF">FD34_GL000986</name>
</gene>